<dbReference type="EMBL" id="GALX01001462">
    <property type="protein sequence ID" value="JAB67004.1"/>
    <property type="molecule type" value="Transcribed_RNA"/>
</dbReference>
<evidence type="ECO:0000313" key="1">
    <source>
        <dbReference type="EMBL" id="JAB67004.1"/>
    </source>
</evidence>
<feature type="non-terminal residue" evidence="1">
    <location>
        <position position="181"/>
    </location>
</feature>
<feature type="non-terminal residue" evidence="1">
    <location>
        <position position="1"/>
    </location>
</feature>
<reference evidence="1" key="1">
    <citation type="submission" date="2013-07" db="EMBL/GenBank/DDBJ databases">
        <title>Midgut Transcriptome Profiling of Anoplphora glabripennis, a Lignocellulose Degrading, Wood-Boring Cerambycid.</title>
        <authorList>
            <person name="Scully E.D."/>
            <person name="Hoover K."/>
            <person name="Carlson J.E."/>
            <person name="Tien M."/>
            <person name="Geib S.M."/>
        </authorList>
    </citation>
    <scope>NUCLEOTIDE SEQUENCE</scope>
</reference>
<dbReference type="AlphaFoldDB" id="V5GS75"/>
<dbReference type="PANTHER" id="PTHR33480:SF1">
    <property type="entry name" value="TYR RECOMBINASE DOMAIN-CONTAINING PROTEIN"/>
    <property type="match status" value="1"/>
</dbReference>
<proteinExistence type="predicted"/>
<organism evidence="1">
    <name type="scientific">Anoplophora glabripennis</name>
    <name type="common">Asian longhorn beetle</name>
    <name type="synonym">Anoplophora nobilis</name>
    <dbReference type="NCBI Taxonomy" id="217634"/>
    <lineage>
        <taxon>Eukaryota</taxon>
        <taxon>Metazoa</taxon>
        <taxon>Ecdysozoa</taxon>
        <taxon>Arthropoda</taxon>
        <taxon>Hexapoda</taxon>
        <taxon>Insecta</taxon>
        <taxon>Pterygota</taxon>
        <taxon>Neoptera</taxon>
        <taxon>Endopterygota</taxon>
        <taxon>Coleoptera</taxon>
        <taxon>Polyphaga</taxon>
        <taxon>Cucujiformia</taxon>
        <taxon>Chrysomeloidea</taxon>
        <taxon>Cerambycidae</taxon>
        <taxon>Lamiinae</taxon>
        <taxon>Lamiini</taxon>
        <taxon>Anoplophora</taxon>
    </lineage>
</organism>
<name>V5GS75_ANOGL</name>
<dbReference type="PANTHER" id="PTHR33480">
    <property type="entry name" value="SET DOMAIN-CONTAINING PROTEIN-RELATED"/>
    <property type="match status" value="1"/>
</dbReference>
<accession>V5GS75</accession>
<protein>
    <submittedName>
        <fullName evidence="1">Uncharacterized protein</fullName>
    </submittedName>
</protein>
<sequence length="181" mass="20524">SLLAAYKYNDLLRQEIFPSLRADEISLVAKTDPLICAVAHRYLKSHRDKHFRVVASRKMRQLASLLIELRKKLKLKTLFQVLCPENVDAIVSCTKIISKYNPETETYGAPSLAANMGTLLKECIDAAHTISLKNRATSDKLEQLTVLKNLFITEWKYEIATVANSNLQQNKWNKPSLIPLA</sequence>